<name>A0A3N4EG42_9GAMM</name>
<dbReference type="Proteomes" id="UP000278855">
    <property type="component" value="Unassembled WGS sequence"/>
</dbReference>
<reference evidence="2" key="1">
    <citation type="submission" date="2018-11" db="EMBL/GenBank/DDBJ databases">
        <title>Shewanella sp. R106.</title>
        <authorList>
            <person name="Hwang Y.J."/>
            <person name="Hwang C.Y."/>
        </authorList>
    </citation>
    <scope>NUCLEOTIDE SEQUENCE [LARGE SCALE GENOMIC DNA]</scope>
    <source>
        <strain evidence="2">R106</strain>
    </source>
</reference>
<comment type="caution">
    <text evidence="1">The sequence shown here is derived from an EMBL/GenBank/DDBJ whole genome shotgun (WGS) entry which is preliminary data.</text>
</comment>
<protein>
    <submittedName>
        <fullName evidence="1">Uncharacterized protein</fullName>
    </submittedName>
</protein>
<sequence>MILFLYLTNDWTNIGGVTEKEHSEKRNEKKFRDLFVMAEKYHLECVSSAVVNSNRPDLTLVLSLPK</sequence>
<evidence type="ECO:0000313" key="2">
    <source>
        <dbReference type="Proteomes" id="UP000278855"/>
    </source>
</evidence>
<evidence type="ECO:0000313" key="1">
    <source>
        <dbReference type="EMBL" id="RPA32911.1"/>
    </source>
</evidence>
<gene>
    <name evidence="1" type="ORF">EGC77_05945</name>
</gene>
<dbReference type="EMBL" id="RKKB01000002">
    <property type="protein sequence ID" value="RPA32911.1"/>
    <property type="molecule type" value="Genomic_DNA"/>
</dbReference>
<proteinExistence type="predicted"/>
<dbReference type="AlphaFoldDB" id="A0A3N4EG42"/>
<accession>A0A3N4EG42</accession>
<organism evidence="1 2">
    <name type="scientific">Shewanella psychromarinicola</name>
    <dbReference type="NCBI Taxonomy" id="2487742"/>
    <lineage>
        <taxon>Bacteria</taxon>
        <taxon>Pseudomonadati</taxon>
        <taxon>Pseudomonadota</taxon>
        <taxon>Gammaproteobacteria</taxon>
        <taxon>Alteromonadales</taxon>
        <taxon>Shewanellaceae</taxon>
        <taxon>Shewanella</taxon>
    </lineage>
</organism>